<dbReference type="EMBL" id="CP065662">
    <property type="protein sequence ID" value="QPS01224.1"/>
    <property type="molecule type" value="Genomic_DNA"/>
</dbReference>
<keyword evidence="6" id="KW-1185">Reference proteome</keyword>
<comment type="catalytic activity">
    <reaction evidence="2">
        <text>a long-chain fatty aldehyde + NADP(+) + CoA = a long-chain fatty acyl-CoA + NADPH + H(+)</text>
        <dbReference type="Rhea" id="RHEA:15437"/>
        <dbReference type="ChEBI" id="CHEBI:15378"/>
        <dbReference type="ChEBI" id="CHEBI:17176"/>
        <dbReference type="ChEBI" id="CHEBI:57287"/>
        <dbReference type="ChEBI" id="CHEBI:57783"/>
        <dbReference type="ChEBI" id="CHEBI:58349"/>
        <dbReference type="ChEBI" id="CHEBI:83139"/>
        <dbReference type="EC" id="1.2.1.50"/>
    </reaction>
</comment>
<keyword evidence="1 2" id="KW-0521">NADP</keyword>
<proteinExistence type="inferred from homology"/>
<reference evidence="3" key="2">
    <citation type="submission" date="2022-09" db="EMBL/GenBank/DDBJ databases">
        <title>Aerococcus urinae taxonomy study.</title>
        <authorList>
            <person name="Christensen J."/>
            <person name="Senneby E."/>
        </authorList>
    </citation>
    <scope>NUCLEOTIDE SEQUENCE</scope>
    <source>
        <strain evidence="3">NLD-066-U95</strain>
    </source>
</reference>
<reference evidence="4 5" key="1">
    <citation type="submission" date="2020-12" db="EMBL/GenBank/DDBJ databases">
        <title>FDA dAtabase for Regulatory Grade micrObial Sequences (FDA-ARGOS): Supporting development and validation of Infectious Disease Dx tests.</title>
        <authorList>
            <person name="Sproer C."/>
            <person name="Gronow S."/>
            <person name="Severitt S."/>
            <person name="Schroder I."/>
            <person name="Tallon L."/>
            <person name="Sadzewicz L."/>
            <person name="Zhao X."/>
            <person name="Boylan J."/>
            <person name="Ott S."/>
            <person name="Bowen H."/>
            <person name="Vavikolanu K."/>
            <person name="Mehta A."/>
            <person name="Aluvathingal J."/>
            <person name="Nadendla S."/>
            <person name="Lowell S."/>
            <person name="Myers T."/>
            <person name="Yan Y."/>
            <person name="Sichtig H."/>
        </authorList>
    </citation>
    <scope>NUCLEOTIDE SEQUENCE [LARGE SCALE GENOMIC DNA]</scope>
    <source>
        <strain evidence="4 5">FDAARGOS_911</strain>
    </source>
</reference>
<dbReference type="GeneID" id="35767090"/>
<dbReference type="InterPro" id="IPR016161">
    <property type="entry name" value="Ald_DH/histidinol_DH"/>
</dbReference>
<evidence type="ECO:0000313" key="6">
    <source>
        <dbReference type="Proteomes" id="UP001069145"/>
    </source>
</evidence>
<organism evidence="4 5">
    <name type="scientific">Aerococcus urinae</name>
    <dbReference type="NCBI Taxonomy" id="1376"/>
    <lineage>
        <taxon>Bacteria</taxon>
        <taxon>Bacillati</taxon>
        <taxon>Bacillota</taxon>
        <taxon>Bacilli</taxon>
        <taxon>Lactobacillales</taxon>
        <taxon>Aerococcaceae</taxon>
        <taxon>Aerococcus</taxon>
    </lineage>
</organism>
<dbReference type="RefSeq" id="WP_060777932.1">
    <property type="nucleotide sequence ID" value="NZ_CAJHLF010000003.1"/>
</dbReference>
<protein>
    <recommendedName>
        <fullName evidence="2">Acyl-CoA reductase</fullName>
        <ecNumber evidence="2">1.2.1.50</ecNumber>
    </recommendedName>
</protein>
<dbReference type="AlphaFoldDB" id="A0A0X8FDQ0"/>
<dbReference type="Proteomes" id="UP000594771">
    <property type="component" value="Chromosome"/>
</dbReference>
<dbReference type="PIRSF" id="PIRSF009414">
    <property type="entry name" value="LuxC"/>
    <property type="match status" value="1"/>
</dbReference>
<dbReference type="GO" id="GO:0003995">
    <property type="term" value="F:acyl-CoA dehydrogenase activity"/>
    <property type="evidence" value="ECO:0007669"/>
    <property type="project" value="InterPro"/>
</dbReference>
<dbReference type="SUPFAM" id="SSF53720">
    <property type="entry name" value="ALDH-like"/>
    <property type="match status" value="1"/>
</dbReference>
<evidence type="ECO:0000313" key="4">
    <source>
        <dbReference type="EMBL" id="QPS01224.1"/>
    </source>
</evidence>
<dbReference type="OrthoDB" id="580775at2"/>
<gene>
    <name evidence="4" type="ORF">I6G68_07615</name>
    <name evidence="3" type="ORF">ODY43_04005</name>
</gene>
<sequence length="472" mass="53506">MININCGYLPPIVNDLAIENRELIFDSIRIQVPAPNVEQLKIMIERMKNDSSEISLTEIIAAIDKAILCLLDRQNSLRKKYEKILPIITGYDSEILRLALTKFLLNFRKHELRRWLAENFENPNILEEFVPRMHGGYSRAFAPQMCAHIWAGNVPALPLWSLVANLLVKGKLIGKVSSSEPSFIGLFCQLLIRIEPKLANKLAILSWQGGDEEREQTLIDSSDCVLAYGNNQTMAAIQAKLSPASHFISFGNKLSFGVIHHQVLNAEKVNHIVHEAAKAVVYYDQQGCYSPQIYFVEGGGQVSPREFALMLAGELRAYEKRYPLRKLSLEEAYLRSQWREKIEWQGGCEIFPAHPENWLVTYSQALTFSPSPLSRVIQVIAVDQWEDIDNLLVNKLSILQSVGVAAPTESLFKMANHWGKLGVTRVTSLSAMMQVHPAWNSDGYSLLRELVRIVDIDSASLRDSERWNSYRD</sequence>
<comment type="similarity">
    <text evidence="2">Belongs to the LuxC family.</text>
</comment>
<accession>A0A0X8FDQ0</accession>
<evidence type="ECO:0000256" key="2">
    <source>
        <dbReference type="PIRNR" id="PIRNR009414"/>
    </source>
</evidence>
<dbReference type="GO" id="GO:0050062">
    <property type="term" value="F:long-chain-fatty-acyl-CoA reductase activity"/>
    <property type="evidence" value="ECO:0007669"/>
    <property type="project" value="UniProtKB-EC"/>
</dbReference>
<dbReference type="GO" id="GO:0008218">
    <property type="term" value="P:bioluminescence"/>
    <property type="evidence" value="ECO:0007669"/>
    <property type="project" value="InterPro"/>
</dbReference>
<dbReference type="EMBL" id="JAOTML010000003">
    <property type="protein sequence ID" value="MCY3053147.1"/>
    <property type="molecule type" value="Genomic_DNA"/>
</dbReference>
<keyword evidence="2" id="KW-0560">Oxidoreductase</keyword>
<evidence type="ECO:0000256" key="1">
    <source>
        <dbReference type="ARBA" id="ARBA00022857"/>
    </source>
</evidence>
<name>A0A0X8FDQ0_9LACT</name>
<dbReference type="Proteomes" id="UP001069145">
    <property type="component" value="Unassembled WGS sequence"/>
</dbReference>
<dbReference type="KEGG" id="aun:AWM73_02435"/>
<dbReference type="EC" id="1.2.1.50" evidence="2"/>
<dbReference type="Pfam" id="PF05893">
    <property type="entry name" value="LuxC"/>
    <property type="match status" value="1"/>
</dbReference>
<evidence type="ECO:0000313" key="3">
    <source>
        <dbReference type="EMBL" id="MCY3053147.1"/>
    </source>
</evidence>
<evidence type="ECO:0000313" key="5">
    <source>
        <dbReference type="Proteomes" id="UP000594771"/>
    </source>
</evidence>
<dbReference type="InterPro" id="IPR008670">
    <property type="entry name" value="CoA_reduct_LuxC"/>
</dbReference>